<dbReference type="InterPro" id="IPR036691">
    <property type="entry name" value="Endo/exonu/phosph_ase_sf"/>
</dbReference>
<organism evidence="2 3">
    <name type="scientific">Nonomuraea soli</name>
    <dbReference type="NCBI Taxonomy" id="1032476"/>
    <lineage>
        <taxon>Bacteria</taxon>
        <taxon>Bacillati</taxon>
        <taxon>Actinomycetota</taxon>
        <taxon>Actinomycetes</taxon>
        <taxon>Streptosporangiales</taxon>
        <taxon>Streptosporangiaceae</taxon>
        <taxon>Nonomuraea</taxon>
    </lineage>
</organism>
<evidence type="ECO:0000313" key="2">
    <source>
        <dbReference type="EMBL" id="MBA2889517.1"/>
    </source>
</evidence>
<accession>A0A7W0CEF5</accession>
<gene>
    <name evidence="2" type="ORF">HNR30_000852</name>
</gene>
<dbReference type="Pfam" id="PF03372">
    <property type="entry name" value="Exo_endo_phos"/>
    <property type="match status" value="1"/>
</dbReference>
<dbReference type="GO" id="GO:0004527">
    <property type="term" value="F:exonuclease activity"/>
    <property type="evidence" value="ECO:0007669"/>
    <property type="project" value="UniProtKB-KW"/>
</dbReference>
<evidence type="ECO:0000313" key="3">
    <source>
        <dbReference type="Proteomes" id="UP000530928"/>
    </source>
</evidence>
<sequence length="235" mass="25531">MRIGTYNIRGMHDDVPALVRVIQAMDCDVLCVQEAPKFLWWRSKRHELADLTGMRIAAGRRLAGLAVYVRPGVKVLHEETHVLKIFFPREIRGLALAVVEVEGVRLAVGSIHLALVPAQRLHHANQIMSLVEAAAARFSAIPVVCGDLNETDHQPTWRYFAGRLSDCYPAAPRGDGRTFTARNPSSRIDAVFAGPGLRIDWCGGAEAAPADLVSATDHLPVIASLTPAPPPADTP</sequence>
<dbReference type="RefSeq" id="WP_312894220.1">
    <property type="nucleotide sequence ID" value="NZ_BAABAM010000001.1"/>
</dbReference>
<dbReference type="Proteomes" id="UP000530928">
    <property type="component" value="Unassembled WGS sequence"/>
</dbReference>
<dbReference type="EMBL" id="JACDUR010000001">
    <property type="protein sequence ID" value="MBA2889517.1"/>
    <property type="molecule type" value="Genomic_DNA"/>
</dbReference>
<feature type="domain" description="Endonuclease/exonuclease/phosphatase" evidence="1">
    <location>
        <begin position="4"/>
        <end position="218"/>
    </location>
</feature>
<reference evidence="2 3" key="1">
    <citation type="submission" date="2020-07" db="EMBL/GenBank/DDBJ databases">
        <title>Genomic Encyclopedia of Type Strains, Phase IV (KMG-IV): sequencing the most valuable type-strain genomes for metagenomic binning, comparative biology and taxonomic classification.</title>
        <authorList>
            <person name="Goeker M."/>
        </authorList>
    </citation>
    <scope>NUCLEOTIDE SEQUENCE [LARGE SCALE GENOMIC DNA]</scope>
    <source>
        <strain evidence="2 3">DSM 45533</strain>
    </source>
</reference>
<keyword evidence="3" id="KW-1185">Reference proteome</keyword>
<keyword evidence="2" id="KW-0255">Endonuclease</keyword>
<dbReference type="Gene3D" id="3.60.10.10">
    <property type="entry name" value="Endonuclease/exonuclease/phosphatase"/>
    <property type="match status" value="1"/>
</dbReference>
<keyword evidence="2" id="KW-0540">Nuclease</keyword>
<dbReference type="GO" id="GO:0004519">
    <property type="term" value="F:endonuclease activity"/>
    <property type="evidence" value="ECO:0007669"/>
    <property type="project" value="UniProtKB-KW"/>
</dbReference>
<evidence type="ECO:0000259" key="1">
    <source>
        <dbReference type="Pfam" id="PF03372"/>
    </source>
</evidence>
<dbReference type="AlphaFoldDB" id="A0A7W0CEF5"/>
<comment type="caution">
    <text evidence="2">The sequence shown here is derived from an EMBL/GenBank/DDBJ whole genome shotgun (WGS) entry which is preliminary data.</text>
</comment>
<name>A0A7W0CEF5_9ACTN</name>
<dbReference type="SUPFAM" id="SSF56219">
    <property type="entry name" value="DNase I-like"/>
    <property type="match status" value="1"/>
</dbReference>
<keyword evidence="2" id="KW-0378">Hydrolase</keyword>
<dbReference type="InterPro" id="IPR005135">
    <property type="entry name" value="Endo/exonuclease/phosphatase"/>
</dbReference>
<protein>
    <submittedName>
        <fullName evidence="2">Endonuclease/exonuclease/phosphatase family metal-dependent hydrolase</fullName>
    </submittedName>
</protein>
<keyword evidence="2" id="KW-0269">Exonuclease</keyword>
<proteinExistence type="predicted"/>